<evidence type="ECO:0000256" key="7">
    <source>
        <dbReference type="ARBA" id="ARBA00047851"/>
    </source>
</evidence>
<evidence type="ECO:0000256" key="4">
    <source>
        <dbReference type="ARBA" id="ARBA00022842"/>
    </source>
</evidence>
<protein>
    <recommendedName>
        <fullName evidence="9">Thiamine-phosphate synthase</fullName>
        <shortName evidence="9">TP synthase</shortName>
        <shortName evidence="9">TPS</shortName>
        <ecNumber evidence="9">2.5.1.3</ecNumber>
    </recommendedName>
    <alternativeName>
        <fullName evidence="9">Thiamine-phosphate pyrophosphorylase</fullName>
        <shortName evidence="9">TMP pyrophosphorylase</shortName>
        <shortName evidence="9">TMP-PPase</shortName>
    </alternativeName>
</protein>
<dbReference type="Gene3D" id="3.20.20.70">
    <property type="entry name" value="Aldolase class I"/>
    <property type="match status" value="1"/>
</dbReference>
<sequence>MKVIAKLHYITHPTSHLSTLEQVKMVTAAGVEWIQFRRKDLTDSAFRQEASLSMNLAKANKATFIINDRVFVAQELEADGVHLGNEDMNPMKAREILGDDKIIGCTANTFDDILRLSLLPIDYIGLGPYRHTPTKTKLSPILGLSGYLDILQKMADHNISIPIIAIGGILLNDLTALFNTGIHGIALSGAITSSDSPQTLCNNILKEIERTYDTNIKDCR</sequence>
<dbReference type="PANTHER" id="PTHR20857">
    <property type="entry name" value="THIAMINE-PHOSPHATE PYROPHOSPHORYLASE"/>
    <property type="match status" value="1"/>
</dbReference>
<feature type="binding site" evidence="9">
    <location>
        <position position="68"/>
    </location>
    <ligand>
        <name>Mg(2+)</name>
        <dbReference type="ChEBI" id="CHEBI:18420"/>
    </ligand>
</feature>
<keyword evidence="3 9" id="KW-0479">Metal-binding</keyword>
<feature type="binding site" evidence="9">
    <location>
        <position position="67"/>
    </location>
    <ligand>
        <name>4-amino-2-methyl-5-(diphosphooxymethyl)pyrimidine</name>
        <dbReference type="ChEBI" id="CHEBI:57841"/>
    </ligand>
</feature>
<evidence type="ECO:0000256" key="3">
    <source>
        <dbReference type="ARBA" id="ARBA00022723"/>
    </source>
</evidence>
<dbReference type="HAMAP" id="MF_00097">
    <property type="entry name" value="TMP_synthase"/>
    <property type="match status" value="1"/>
</dbReference>
<dbReference type="Pfam" id="PF02581">
    <property type="entry name" value="TMP-TENI"/>
    <property type="match status" value="1"/>
</dbReference>
<feature type="binding site" evidence="9">
    <location>
        <position position="106"/>
    </location>
    <ligand>
        <name>4-amino-2-methyl-5-(diphosphooxymethyl)pyrimidine</name>
        <dbReference type="ChEBI" id="CHEBI:57841"/>
    </ligand>
</feature>
<name>A0A1H7RYU3_OLID1</name>
<dbReference type="EC" id="2.5.1.3" evidence="9"/>
<dbReference type="Proteomes" id="UP000199421">
    <property type="component" value="Unassembled WGS sequence"/>
</dbReference>
<evidence type="ECO:0000256" key="6">
    <source>
        <dbReference type="ARBA" id="ARBA00047334"/>
    </source>
</evidence>
<dbReference type="InterPro" id="IPR036206">
    <property type="entry name" value="ThiamineP_synth_sf"/>
</dbReference>
<dbReference type="SUPFAM" id="SSF51391">
    <property type="entry name" value="Thiamin phosphate synthase"/>
    <property type="match status" value="1"/>
</dbReference>
<dbReference type="InterPro" id="IPR034291">
    <property type="entry name" value="TMP_synthase"/>
</dbReference>
<dbReference type="InterPro" id="IPR022998">
    <property type="entry name" value="ThiamineP_synth_TenI"/>
</dbReference>
<dbReference type="GO" id="GO:0005737">
    <property type="term" value="C:cytoplasm"/>
    <property type="evidence" value="ECO:0007669"/>
    <property type="project" value="TreeGrafter"/>
</dbReference>
<feature type="binding site" evidence="9">
    <location>
        <position position="87"/>
    </location>
    <ligand>
        <name>Mg(2+)</name>
        <dbReference type="ChEBI" id="CHEBI:18420"/>
    </ligand>
</feature>
<dbReference type="UniPathway" id="UPA00060">
    <property type="reaction ID" value="UER00141"/>
</dbReference>
<dbReference type="NCBIfam" id="TIGR00693">
    <property type="entry name" value="thiE"/>
    <property type="match status" value="1"/>
</dbReference>
<dbReference type="RefSeq" id="WP_093326055.1">
    <property type="nucleotide sequence ID" value="NZ_FOAF01000003.1"/>
</dbReference>
<comment type="similarity">
    <text evidence="9 10">Belongs to the thiamine-phosphate synthase family.</text>
</comment>
<organism evidence="13 14">
    <name type="scientific">Olivibacter domesticus</name>
    <name type="common">Pseudosphingobacterium domesticum</name>
    <dbReference type="NCBI Taxonomy" id="407022"/>
    <lineage>
        <taxon>Bacteria</taxon>
        <taxon>Pseudomonadati</taxon>
        <taxon>Bacteroidota</taxon>
        <taxon>Sphingobacteriia</taxon>
        <taxon>Sphingobacteriales</taxon>
        <taxon>Sphingobacteriaceae</taxon>
        <taxon>Olivibacter</taxon>
    </lineage>
</organism>
<dbReference type="PANTHER" id="PTHR20857:SF15">
    <property type="entry name" value="THIAMINE-PHOSPHATE SYNTHASE"/>
    <property type="match status" value="1"/>
</dbReference>
<comment type="catalytic activity">
    <reaction evidence="8 9 10">
        <text>2-[(2R,5Z)-2-carboxy-4-methylthiazol-5(2H)-ylidene]ethyl phosphate + 4-amino-2-methyl-5-(diphosphooxymethyl)pyrimidine + 2 H(+) = thiamine phosphate + CO2 + diphosphate</text>
        <dbReference type="Rhea" id="RHEA:47844"/>
        <dbReference type="ChEBI" id="CHEBI:15378"/>
        <dbReference type="ChEBI" id="CHEBI:16526"/>
        <dbReference type="ChEBI" id="CHEBI:33019"/>
        <dbReference type="ChEBI" id="CHEBI:37575"/>
        <dbReference type="ChEBI" id="CHEBI:57841"/>
        <dbReference type="ChEBI" id="CHEBI:62899"/>
        <dbReference type="EC" id="2.5.1.3"/>
    </reaction>
</comment>
<dbReference type="GO" id="GO:0000287">
    <property type="term" value="F:magnesium ion binding"/>
    <property type="evidence" value="ECO:0007669"/>
    <property type="project" value="UniProtKB-UniRule"/>
</dbReference>
<evidence type="ECO:0000256" key="9">
    <source>
        <dbReference type="HAMAP-Rule" id="MF_00097"/>
    </source>
</evidence>
<evidence type="ECO:0000256" key="11">
    <source>
        <dbReference type="RuleBase" id="RU004253"/>
    </source>
</evidence>
<feature type="binding site" evidence="9">
    <location>
        <begin position="132"/>
        <end position="134"/>
    </location>
    <ligand>
        <name>2-[(2R,5Z)-2-carboxy-4-methylthiazol-5(2H)-ylidene]ethyl phosphate</name>
        <dbReference type="ChEBI" id="CHEBI:62899"/>
    </ligand>
</feature>
<keyword evidence="4 9" id="KW-0460">Magnesium</keyword>
<gene>
    <name evidence="9" type="primary">thiE</name>
    <name evidence="13" type="ORF">SAMN05661044_03001</name>
</gene>
<dbReference type="InterPro" id="IPR013785">
    <property type="entry name" value="Aldolase_TIM"/>
</dbReference>
<comment type="catalytic activity">
    <reaction evidence="7 9 10">
        <text>2-(2-carboxy-4-methylthiazol-5-yl)ethyl phosphate + 4-amino-2-methyl-5-(diphosphooxymethyl)pyrimidine + 2 H(+) = thiamine phosphate + CO2 + diphosphate</text>
        <dbReference type="Rhea" id="RHEA:47848"/>
        <dbReference type="ChEBI" id="CHEBI:15378"/>
        <dbReference type="ChEBI" id="CHEBI:16526"/>
        <dbReference type="ChEBI" id="CHEBI:33019"/>
        <dbReference type="ChEBI" id="CHEBI:37575"/>
        <dbReference type="ChEBI" id="CHEBI:57841"/>
        <dbReference type="ChEBI" id="CHEBI:62890"/>
        <dbReference type="EC" id="2.5.1.3"/>
    </reaction>
</comment>
<keyword evidence="2 9" id="KW-0808">Transferase</keyword>
<keyword evidence="5 9" id="KW-0784">Thiamine biosynthesis</keyword>
<comment type="cofactor">
    <cofactor evidence="9">
        <name>Mg(2+)</name>
        <dbReference type="ChEBI" id="CHEBI:18420"/>
    </cofactor>
    <text evidence="9">Binds 1 Mg(2+) ion per subunit.</text>
</comment>
<comment type="catalytic activity">
    <reaction evidence="6 9 10">
        <text>4-methyl-5-(2-phosphooxyethyl)-thiazole + 4-amino-2-methyl-5-(diphosphooxymethyl)pyrimidine + H(+) = thiamine phosphate + diphosphate</text>
        <dbReference type="Rhea" id="RHEA:22328"/>
        <dbReference type="ChEBI" id="CHEBI:15378"/>
        <dbReference type="ChEBI" id="CHEBI:33019"/>
        <dbReference type="ChEBI" id="CHEBI:37575"/>
        <dbReference type="ChEBI" id="CHEBI:57841"/>
        <dbReference type="ChEBI" id="CHEBI:58296"/>
        <dbReference type="EC" id="2.5.1.3"/>
    </reaction>
</comment>
<feature type="binding site" evidence="9">
    <location>
        <position position="135"/>
    </location>
    <ligand>
        <name>4-amino-2-methyl-5-(diphosphooxymethyl)pyrimidine</name>
        <dbReference type="ChEBI" id="CHEBI:57841"/>
    </ligand>
</feature>
<dbReference type="NCBIfam" id="NF000736">
    <property type="entry name" value="PRK00043.2-3"/>
    <property type="match status" value="1"/>
</dbReference>
<feature type="binding site" evidence="9">
    <location>
        <position position="168"/>
    </location>
    <ligand>
        <name>2-[(2R,5Z)-2-carboxy-4-methylthiazol-5(2H)-ylidene]ethyl phosphate</name>
        <dbReference type="ChEBI" id="CHEBI:62899"/>
    </ligand>
</feature>
<feature type="domain" description="Thiamine phosphate synthase/TenI" evidence="12">
    <location>
        <begin position="9"/>
        <end position="191"/>
    </location>
</feature>
<evidence type="ECO:0000256" key="5">
    <source>
        <dbReference type="ARBA" id="ARBA00022977"/>
    </source>
</evidence>
<dbReference type="AlphaFoldDB" id="A0A1H7RYU3"/>
<dbReference type="CDD" id="cd00564">
    <property type="entry name" value="TMP_TenI"/>
    <property type="match status" value="1"/>
</dbReference>
<reference evidence="14" key="1">
    <citation type="submission" date="2016-10" db="EMBL/GenBank/DDBJ databases">
        <authorList>
            <person name="Varghese N."/>
            <person name="Submissions S."/>
        </authorList>
    </citation>
    <scope>NUCLEOTIDE SEQUENCE [LARGE SCALE GENOMIC DNA]</scope>
    <source>
        <strain evidence="14">DSM 18733</strain>
    </source>
</reference>
<evidence type="ECO:0000256" key="2">
    <source>
        <dbReference type="ARBA" id="ARBA00022679"/>
    </source>
</evidence>
<dbReference type="EMBL" id="FOAF01000003">
    <property type="protein sequence ID" value="SEL65393.1"/>
    <property type="molecule type" value="Genomic_DNA"/>
</dbReference>
<comment type="pathway">
    <text evidence="1 9 11">Cofactor biosynthesis; thiamine diphosphate biosynthesis; thiamine phosphate from 4-amino-2-methyl-5-diphosphomethylpyrimidine and 4-methyl-5-(2-phosphoethyl)-thiazole: step 1/1.</text>
</comment>
<dbReference type="GO" id="GO:0004789">
    <property type="term" value="F:thiamine-phosphate diphosphorylase activity"/>
    <property type="evidence" value="ECO:0007669"/>
    <property type="project" value="UniProtKB-UniRule"/>
</dbReference>
<evidence type="ECO:0000313" key="14">
    <source>
        <dbReference type="Proteomes" id="UP000199421"/>
    </source>
</evidence>
<evidence type="ECO:0000256" key="1">
    <source>
        <dbReference type="ARBA" id="ARBA00005165"/>
    </source>
</evidence>
<evidence type="ECO:0000313" key="13">
    <source>
        <dbReference type="EMBL" id="SEL65393.1"/>
    </source>
</evidence>
<proteinExistence type="inferred from homology"/>
<keyword evidence="14" id="KW-1185">Reference proteome</keyword>
<accession>A0A1H7RYU3</accession>
<dbReference type="GO" id="GO:0009228">
    <property type="term" value="P:thiamine biosynthetic process"/>
    <property type="evidence" value="ECO:0007669"/>
    <property type="project" value="UniProtKB-KW"/>
</dbReference>
<evidence type="ECO:0000256" key="8">
    <source>
        <dbReference type="ARBA" id="ARBA00047883"/>
    </source>
</evidence>
<feature type="binding site" evidence="9">
    <location>
        <begin position="35"/>
        <end position="39"/>
    </location>
    <ligand>
        <name>4-amino-2-methyl-5-(diphosphooxymethyl)pyrimidine</name>
        <dbReference type="ChEBI" id="CHEBI:57841"/>
    </ligand>
</feature>
<dbReference type="OrthoDB" id="9812206at2"/>
<comment type="function">
    <text evidence="9">Condenses 4-methyl-5-(beta-hydroxyethyl)thiazole monophosphate (THZ-P) and 2-methyl-4-amino-5-hydroxymethyl pyrimidine pyrophosphate (HMP-PP) to form thiamine monophosphate (TMP).</text>
</comment>
<dbReference type="GO" id="GO:0009229">
    <property type="term" value="P:thiamine diphosphate biosynthetic process"/>
    <property type="evidence" value="ECO:0007669"/>
    <property type="project" value="UniProtKB-UniRule"/>
</dbReference>
<dbReference type="STRING" id="407022.SAMN05661044_03001"/>
<evidence type="ECO:0000256" key="10">
    <source>
        <dbReference type="RuleBase" id="RU003826"/>
    </source>
</evidence>
<evidence type="ECO:0000259" key="12">
    <source>
        <dbReference type="Pfam" id="PF02581"/>
    </source>
</evidence>
<comment type="caution">
    <text evidence="9">Lacks conserved residue(s) required for the propagation of feature annotation.</text>
</comment>